<proteinExistence type="predicted"/>
<dbReference type="EMBL" id="JBBPBN010000011">
    <property type="protein sequence ID" value="KAK9028531.1"/>
    <property type="molecule type" value="Genomic_DNA"/>
</dbReference>
<sequence length="70" mass="7589">MDALFGSVSIRTESDPAGARPSFKISPTQQLMEQAQIRLIPKFQSLNPAPLSPAMWPSSLCAYLDSALPL</sequence>
<accession>A0ABR2STE2</accession>
<evidence type="ECO:0000313" key="2">
    <source>
        <dbReference type="EMBL" id="KAK9028531.1"/>
    </source>
</evidence>
<comment type="caution">
    <text evidence="2">The sequence shown here is derived from an EMBL/GenBank/DDBJ whole genome shotgun (WGS) entry which is preliminary data.</text>
</comment>
<dbReference type="Proteomes" id="UP001396334">
    <property type="component" value="Unassembled WGS sequence"/>
</dbReference>
<evidence type="ECO:0000256" key="1">
    <source>
        <dbReference type="SAM" id="MobiDB-lite"/>
    </source>
</evidence>
<name>A0ABR2STE2_9ROSI</name>
<feature type="region of interest" description="Disordered" evidence="1">
    <location>
        <begin position="1"/>
        <end position="23"/>
    </location>
</feature>
<gene>
    <name evidence="2" type="ORF">V6N11_025687</name>
</gene>
<organism evidence="2 3">
    <name type="scientific">Hibiscus sabdariffa</name>
    <name type="common">roselle</name>
    <dbReference type="NCBI Taxonomy" id="183260"/>
    <lineage>
        <taxon>Eukaryota</taxon>
        <taxon>Viridiplantae</taxon>
        <taxon>Streptophyta</taxon>
        <taxon>Embryophyta</taxon>
        <taxon>Tracheophyta</taxon>
        <taxon>Spermatophyta</taxon>
        <taxon>Magnoliopsida</taxon>
        <taxon>eudicotyledons</taxon>
        <taxon>Gunneridae</taxon>
        <taxon>Pentapetalae</taxon>
        <taxon>rosids</taxon>
        <taxon>malvids</taxon>
        <taxon>Malvales</taxon>
        <taxon>Malvaceae</taxon>
        <taxon>Malvoideae</taxon>
        <taxon>Hibiscus</taxon>
    </lineage>
</organism>
<keyword evidence="3" id="KW-1185">Reference proteome</keyword>
<reference evidence="2 3" key="1">
    <citation type="journal article" date="2024" name="G3 (Bethesda)">
        <title>Genome assembly of Hibiscus sabdariffa L. provides insights into metabolisms of medicinal natural products.</title>
        <authorList>
            <person name="Kim T."/>
        </authorList>
    </citation>
    <scope>NUCLEOTIDE SEQUENCE [LARGE SCALE GENOMIC DNA]</scope>
    <source>
        <strain evidence="2">TK-2024</strain>
        <tissue evidence="2">Old leaves</tissue>
    </source>
</reference>
<protein>
    <submittedName>
        <fullName evidence="2">Uncharacterized protein</fullName>
    </submittedName>
</protein>
<evidence type="ECO:0000313" key="3">
    <source>
        <dbReference type="Proteomes" id="UP001396334"/>
    </source>
</evidence>